<feature type="binding site" evidence="2">
    <location>
        <position position="137"/>
    </location>
    <ligand>
        <name>Mn(2+)</name>
        <dbReference type="ChEBI" id="CHEBI:29035"/>
        <label>1</label>
    </ligand>
</feature>
<feature type="binding site" evidence="2">
    <location>
        <position position="315"/>
    </location>
    <ligand>
        <name>Mn(2+)</name>
        <dbReference type="ChEBI" id="CHEBI:29035"/>
        <label>2</label>
    </ligand>
</feature>
<feature type="binding site" evidence="2">
    <location>
        <position position="98"/>
    </location>
    <ligand>
        <name>Mn(2+)</name>
        <dbReference type="ChEBI" id="CHEBI:29035"/>
        <label>1</label>
    </ligand>
</feature>
<evidence type="ECO:0000256" key="1">
    <source>
        <dbReference type="ARBA" id="ARBA00022723"/>
    </source>
</evidence>
<feature type="binding site" evidence="2">
    <location>
        <position position="276"/>
    </location>
    <ligand>
        <name>Mn(2+)</name>
        <dbReference type="ChEBI" id="CHEBI:29035"/>
        <label>2</label>
    </ligand>
</feature>
<dbReference type="InterPro" id="IPR017774">
    <property type="entry name" value="Bicupin_oxalate_deCO2ase/Oxase"/>
</dbReference>
<feature type="domain" description="Cupin type-1" evidence="3">
    <location>
        <begin position="226"/>
        <end position="365"/>
    </location>
</feature>
<dbReference type="KEGG" id="nsm:JO391_06495"/>
<accession>A0A8G0ZXB9</accession>
<dbReference type="Proteomes" id="UP000826300">
    <property type="component" value="Chromosome"/>
</dbReference>
<dbReference type="Gene3D" id="2.60.120.10">
    <property type="entry name" value="Jelly Rolls"/>
    <property type="match status" value="2"/>
</dbReference>
<sequence length="377" mass="41807">MPDPRQPILGHLGATIAGPRNPAVEALNPDILVPPVTDHGGMPNLKFPFAQAHNRLEDGGWAREVTLREMPAMEELAIVNMRLGPGVVREMHWHKEAEWAYVTEGRVRFYLVDEHRNVLVEDLGPGDLWLAPAGIPHAIQALEEGTEFVLVFNDGNFSENETLLLTELMAHMPRDVLARNFGISEDAFSGLPPSEKYIFRLPVPPSIEEVRAQLGAATMTGKYVFRGADIPKSKWPGGQTQIIDSTNFTLTPMAFLLIELEPGGMREIHWHPDSDEIQYYISGQGRMTVFNAVANARTFNFSPGDVGYVPKNLAHYIENTGTEPLVVLNVFSKGDYRDISLNQWLALTPPGLVRGHLDVDDRLMGALRPTRQPVVGG</sequence>
<dbReference type="RefSeq" id="WP_220663505.1">
    <property type="nucleotide sequence ID" value="NZ_CP069370.1"/>
</dbReference>
<dbReference type="Pfam" id="PF00190">
    <property type="entry name" value="Cupin_1"/>
    <property type="match status" value="2"/>
</dbReference>
<feature type="domain" description="Cupin type-1" evidence="3">
    <location>
        <begin position="47"/>
        <end position="189"/>
    </location>
</feature>
<dbReference type="CDD" id="cd20305">
    <property type="entry name" value="cupin_OxDC_C"/>
    <property type="match status" value="1"/>
</dbReference>
<dbReference type="AlphaFoldDB" id="A0A8G0ZXB9"/>
<dbReference type="InterPro" id="IPR006045">
    <property type="entry name" value="Cupin_1"/>
</dbReference>
<dbReference type="GO" id="GO:0033609">
    <property type="term" value="P:oxalate metabolic process"/>
    <property type="evidence" value="ECO:0007669"/>
    <property type="project" value="InterPro"/>
</dbReference>
<dbReference type="SMART" id="SM00835">
    <property type="entry name" value="Cupin_1"/>
    <property type="match status" value="2"/>
</dbReference>
<keyword evidence="5" id="KW-1185">Reference proteome</keyword>
<feature type="binding site" evidence="2">
    <location>
        <position position="271"/>
    </location>
    <ligand>
        <name>Mn(2+)</name>
        <dbReference type="ChEBI" id="CHEBI:29035"/>
        <label>2</label>
    </ligand>
</feature>
<dbReference type="PANTHER" id="PTHR35848:SF9">
    <property type="entry name" value="SLL1358 PROTEIN"/>
    <property type="match status" value="1"/>
</dbReference>
<evidence type="ECO:0000313" key="4">
    <source>
        <dbReference type="EMBL" id="QYZ71150.1"/>
    </source>
</evidence>
<dbReference type="InterPro" id="IPR011051">
    <property type="entry name" value="RmlC_Cupin_sf"/>
</dbReference>
<feature type="binding site" evidence="2">
    <location>
        <position position="269"/>
    </location>
    <ligand>
        <name>Mn(2+)</name>
        <dbReference type="ChEBI" id="CHEBI:29035"/>
        <label>2</label>
    </ligand>
</feature>
<dbReference type="InterPro" id="IPR014710">
    <property type="entry name" value="RmlC-like_jellyroll"/>
</dbReference>
<feature type="binding site" evidence="2">
    <location>
        <position position="92"/>
    </location>
    <ligand>
        <name>Mn(2+)</name>
        <dbReference type="ChEBI" id="CHEBI:29035"/>
        <label>1</label>
    </ligand>
</feature>
<proteinExistence type="predicted"/>
<gene>
    <name evidence="4" type="ORF">JO391_06495</name>
</gene>
<evidence type="ECO:0000313" key="5">
    <source>
        <dbReference type="Proteomes" id="UP000826300"/>
    </source>
</evidence>
<comment type="cofactor">
    <cofactor evidence="2">
        <name>Mn(2+)</name>
        <dbReference type="ChEBI" id="CHEBI:29035"/>
    </cofactor>
    <text evidence="2">Binds 2 manganese ions per subunit.</text>
</comment>
<evidence type="ECO:0000256" key="2">
    <source>
        <dbReference type="PIRSR" id="PIRSR617774-2"/>
    </source>
</evidence>
<feature type="binding site" evidence="2">
    <location>
        <position position="94"/>
    </location>
    <ligand>
        <name>Mn(2+)</name>
        <dbReference type="ChEBI" id="CHEBI:29035"/>
        <label>1</label>
    </ligand>
</feature>
<dbReference type="GO" id="GO:0030145">
    <property type="term" value="F:manganese ion binding"/>
    <property type="evidence" value="ECO:0007669"/>
    <property type="project" value="InterPro"/>
</dbReference>
<dbReference type="NCBIfam" id="TIGR03404">
    <property type="entry name" value="bicupin_oxalic"/>
    <property type="match status" value="1"/>
</dbReference>
<dbReference type="InterPro" id="IPR019780">
    <property type="entry name" value="Germin_Mn-BS"/>
</dbReference>
<reference evidence="4" key="1">
    <citation type="submission" date="2021-02" db="EMBL/GenBank/DDBJ databases">
        <title>Rhodobacter shimadae sp. nov., an aerobic anoxygenic phototrophic bacterium isolated from a hot spring.</title>
        <authorList>
            <person name="Muramatsu S."/>
            <person name="Haruta S."/>
            <person name="Hirose S."/>
            <person name="Hanada S."/>
        </authorList>
    </citation>
    <scope>NUCLEOTIDE SEQUENCE</scope>
    <source>
        <strain evidence="4">N10</strain>
    </source>
</reference>
<dbReference type="CDD" id="cd20304">
    <property type="entry name" value="cupin_OxDC_N"/>
    <property type="match status" value="1"/>
</dbReference>
<dbReference type="PANTHER" id="PTHR35848">
    <property type="entry name" value="OXALATE-BINDING PROTEIN"/>
    <property type="match status" value="1"/>
</dbReference>
<organism evidence="4 5">
    <name type="scientific">Neotabrizicola shimadae</name>
    <dbReference type="NCBI Taxonomy" id="2807096"/>
    <lineage>
        <taxon>Bacteria</taxon>
        <taxon>Pseudomonadati</taxon>
        <taxon>Pseudomonadota</taxon>
        <taxon>Alphaproteobacteria</taxon>
        <taxon>Rhodobacterales</taxon>
        <taxon>Paracoccaceae</taxon>
        <taxon>Neotabrizicola</taxon>
    </lineage>
</organism>
<dbReference type="SUPFAM" id="SSF51182">
    <property type="entry name" value="RmlC-like cupins"/>
    <property type="match status" value="1"/>
</dbReference>
<protein>
    <submittedName>
        <fullName evidence="4">Cupin domain-containing protein</fullName>
    </submittedName>
</protein>
<evidence type="ECO:0000259" key="3">
    <source>
        <dbReference type="SMART" id="SM00835"/>
    </source>
</evidence>
<keyword evidence="2" id="KW-0464">Manganese</keyword>
<dbReference type="InterPro" id="IPR051610">
    <property type="entry name" value="GPI/OXD"/>
</dbReference>
<dbReference type="EMBL" id="CP069370">
    <property type="protein sequence ID" value="QYZ71150.1"/>
    <property type="molecule type" value="Genomic_DNA"/>
</dbReference>
<name>A0A8G0ZXB9_9RHOB</name>
<keyword evidence="1 2" id="KW-0479">Metal-binding</keyword>
<dbReference type="PROSITE" id="PS00725">
    <property type="entry name" value="GERMIN"/>
    <property type="match status" value="1"/>
</dbReference>